<evidence type="ECO:0000313" key="2">
    <source>
        <dbReference type="EMBL" id="CAK7210206.1"/>
    </source>
</evidence>
<proteinExistence type="predicted"/>
<organism evidence="2 3">
    <name type="scientific">Sporothrix bragantina</name>
    <dbReference type="NCBI Taxonomy" id="671064"/>
    <lineage>
        <taxon>Eukaryota</taxon>
        <taxon>Fungi</taxon>
        <taxon>Dikarya</taxon>
        <taxon>Ascomycota</taxon>
        <taxon>Pezizomycotina</taxon>
        <taxon>Sordariomycetes</taxon>
        <taxon>Sordariomycetidae</taxon>
        <taxon>Ophiostomatales</taxon>
        <taxon>Ophiostomataceae</taxon>
        <taxon>Sporothrix</taxon>
    </lineage>
</organism>
<dbReference type="Gene3D" id="2.60.40.1180">
    <property type="entry name" value="Golgi alpha-mannosidase II"/>
    <property type="match status" value="1"/>
</dbReference>
<protein>
    <recommendedName>
        <fullName evidence="1">Glycosyl hydrolase family 30 beta sandwich domain-containing protein</fullName>
    </recommendedName>
</protein>
<feature type="domain" description="Glycosyl hydrolase family 30 beta sandwich" evidence="1">
    <location>
        <begin position="84"/>
        <end position="173"/>
    </location>
</feature>
<dbReference type="Proteomes" id="UP001642406">
    <property type="component" value="Unassembled WGS sequence"/>
</dbReference>
<gene>
    <name evidence="2" type="ORF">SBRCBS47491_000698</name>
</gene>
<accession>A0ABP0ASI7</accession>
<dbReference type="SUPFAM" id="SSF51011">
    <property type="entry name" value="Glycosyl hydrolase domain"/>
    <property type="match status" value="1"/>
</dbReference>
<comment type="caution">
    <text evidence="2">The sequence shown here is derived from an EMBL/GenBank/DDBJ whole genome shotgun (WGS) entry which is preliminary data.</text>
</comment>
<keyword evidence="3" id="KW-1185">Reference proteome</keyword>
<dbReference type="SUPFAM" id="SSF51445">
    <property type="entry name" value="(Trans)glycosidases"/>
    <property type="match status" value="1"/>
</dbReference>
<name>A0ABP0ASI7_9PEZI</name>
<dbReference type="EMBL" id="CAWUHC010000004">
    <property type="protein sequence ID" value="CAK7210206.1"/>
    <property type="molecule type" value="Genomic_DNA"/>
</dbReference>
<reference evidence="2 3" key="1">
    <citation type="submission" date="2024-01" db="EMBL/GenBank/DDBJ databases">
        <authorList>
            <person name="Allen C."/>
            <person name="Tagirdzhanova G."/>
        </authorList>
    </citation>
    <scope>NUCLEOTIDE SEQUENCE [LARGE SCALE GENOMIC DNA]</scope>
</reference>
<evidence type="ECO:0000313" key="3">
    <source>
        <dbReference type="Proteomes" id="UP001642406"/>
    </source>
</evidence>
<dbReference type="Pfam" id="PF17189">
    <property type="entry name" value="Glyco_hydro_30C"/>
    <property type="match status" value="1"/>
</dbReference>
<evidence type="ECO:0000259" key="1">
    <source>
        <dbReference type="Pfam" id="PF17189"/>
    </source>
</evidence>
<dbReference type="InterPro" id="IPR013780">
    <property type="entry name" value="Glyco_hydro_b"/>
</dbReference>
<dbReference type="InterPro" id="IPR033452">
    <property type="entry name" value="GH30_C"/>
</dbReference>
<dbReference type="Gene3D" id="3.20.20.80">
    <property type="entry name" value="Glycosidases"/>
    <property type="match status" value="1"/>
</dbReference>
<dbReference type="InterPro" id="IPR017853">
    <property type="entry name" value="GH"/>
</dbReference>
<sequence length="184" mass="20394">MQRLGFSEVWYDKGSENEGLTWANNLHTAVVDGNVSAYLYWIGAGGYGGDVPLVWLHDGSNNYTISATYWATAHCSRFVRPGVVRVGVDADGGGDNHSVRTSAFRNVDGSYVVQAIINGDSNVTVVLHAPPSRPRQFRSITNNVTDKEPKLQELDGNDPSLDVTLLPRSLTTFHVQYRRRRDRT</sequence>